<comment type="caution">
    <text evidence="2">The sequence shown here is derived from an EMBL/GenBank/DDBJ whole genome shotgun (WGS) entry which is preliminary data.</text>
</comment>
<evidence type="ECO:0000313" key="2">
    <source>
        <dbReference type="EMBL" id="RWX32006.1"/>
    </source>
</evidence>
<sequence>MRDDLSDIQIRLADINRRAAPVLEENSRLHAALGKAATLVLTIAAVGLLTVVSLMPTEQQLKSNALDNQEQITWQK</sequence>
<accession>A0A444I3K8</accession>
<gene>
    <name evidence="2" type="ORF">EHI47_11515</name>
</gene>
<evidence type="ECO:0000313" key="3">
    <source>
        <dbReference type="Proteomes" id="UP000283817"/>
    </source>
</evidence>
<evidence type="ECO:0000256" key="1">
    <source>
        <dbReference type="SAM" id="Phobius"/>
    </source>
</evidence>
<protein>
    <submittedName>
        <fullName evidence="2">Uncharacterized protein</fullName>
    </submittedName>
</protein>
<keyword evidence="1" id="KW-1133">Transmembrane helix</keyword>
<proteinExistence type="predicted"/>
<dbReference type="Proteomes" id="UP000283817">
    <property type="component" value="Unassembled WGS sequence"/>
</dbReference>
<dbReference type="RefSeq" id="WP_128410469.1">
    <property type="nucleotide sequence ID" value="NZ_SBHX01000027.1"/>
</dbReference>
<feature type="transmembrane region" description="Helical" evidence="1">
    <location>
        <begin position="36"/>
        <end position="55"/>
    </location>
</feature>
<keyword evidence="1" id="KW-0812">Transmembrane</keyword>
<name>A0A444I3K8_RHILE</name>
<dbReference type="EMBL" id="SBHX01000027">
    <property type="protein sequence ID" value="RWX32006.1"/>
    <property type="molecule type" value="Genomic_DNA"/>
</dbReference>
<organism evidence="2 3">
    <name type="scientific">Rhizobium leguminosarum</name>
    <dbReference type="NCBI Taxonomy" id="384"/>
    <lineage>
        <taxon>Bacteria</taxon>
        <taxon>Pseudomonadati</taxon>
        <taxon>Pseudomonadota</taxon>
        <taxon>Alphaproteobacteria</taxon>
        <taxon>Hyphomicrobiales</taxon>
        <taxon>Rhizobiaceae</taxon>
        <taxon>Rhizobium/Agrobacterium group</taxon>
        <taxon>Rhizobium</taxon>
    </lineage>
</organism>
<keyword evidence="1" id="KW-0472">Membrane</keyword>
<dbReference type="AlphaFoldDB" id="A0A444I3K8"/>
<reference evidence="2 3" key="1">
    <citation type="submission" date="2019-01" db="EMBL/GenBank/DDBJ databases">
        <title>RHIZO-ID as a novel technology for direct rhizobia identification.</title>
        <authorList>
            <person name="De Meyer S.E."/>
        </authorList>
    </citation>
    <scope>NUCLEOTIDE SEQUENCE [LARGE SCALE GENOMIC DNA]</scope>
    <source>
        <strain evidence="2 3">WSM448</strain>
    </source>
</reference>